<dbReference type="PANTHER" id="PTHR47926:SF359">
    <property type="entry name" value="PENTACOTRIPEPTIDE-REPEAT REGION OF PRORP DOMAIN-CONTAINING PROTEIN"/>
    <property type="match status" value="1"/>
</dbReference>
<feature type="repeat" description="PPR" evidence="2">
    <location>
        <begin position="323"/>
        <end position="357"/>
    </location>
</feature>
<dbReference type="NCBIfam" id="TIGR00756">
    <property type="entry name" value="PPR"/>
    <property type="match status" value="5"/>
</dbReference>
<comment type="caution">
    <text evidence="3">The sequence shown here is derived from an EMBL/GenBank/DDBJ whole genome shotgun (WGS) entry which is preliminary data.</text>
</comment>
<feature type="repeat" description="PPR" evidence="2">
    <location>
        <begin position="358"/>
        <end position="393"/>
    </location>
</feature>
<evidence type="ECO:0000256" key="2">
    <source>
        <dbReference type="PROSITE-ProRule" id="PRU00708"/>
    </source>
</evidence>
<name>A0ABR0XRE9_REHGL</name>
<sequence length="422" mass="48042">MIACFSLSTLDVLHARNFHTISRPSFTPQDALIFLQKCSSFNQLKQIHAKIVRNSLHQHQVIVAGLIRVCSSYGELDYATLVFQQIENPSTFAWNLLIRAYTVNGCSRRAILLYNLMICLGVSVDKFTFPFVMKACLACSSVEKAKEVYGLAVKTGFCGDVYLDNVLMDLYFKCGVLYDGLKVFDKMRVKTVVSWTTVIAGLVYNERMDVAQRMFDKMPMRNVYSWSAMINGYAKSENPEKAFELFAEMQRDKAKPNEYTLVGLLTTCAELGSLKLGRWVHQFTIKNGFDIGVFLGTALIDMYSKCGSLEYAKRVFEKMETKSVATWNAMITSLGVHGRYEEALAYFEDMERMNIKPDAITFTGILSACLQTGNIEKGREYFYYMIEHYGIKPSFEHYVCLFVMYSRAAKLLDPKSSDFPMT</sequence>
<feature type="repeat" description="PPR" evidence="2">
    <location>
        <begin position="90"/>
        <end position="124"/>
    </location>
</feature>
<protein>
    <recommendedName>
        <fullName evidence="5">Pentatricopeptide repeat-containing protein</fullName>
    </recommendedName>
</protein>
<dbReference type="InterPro" id="IPR046960">
    <property type="entry name" value="PPR_At4g14850-like_plant"/>
</dbReference>
<accession>A0ABR0XRE9</accession>
<dbReference type="EMBL" id="JABTTQ020000003">
    <property type="protein sequence ID" value="KAK6161793.1"/>
    <property type="molecule type" value="Genomic_DNA"/>
</dbReference>
<dbReference type="Gene3D" id="1.25.40.10">
    <property type="entry name" value="Tetratricopeptide repeat domain"/>
    <property type="match status" value="3"/>
</dbReference>
<dbReference type="PROSITE" id="PS51375">
    <property type="entry name" value="PPR"/>
    <property type="match status" value="4"/>
</dbReference>
<dbReference type="InterPro" id="IPR002885">
    <property type="entry name" value="PPR_rpt"/>
</dbReference>
<keyword evidence="1" id="KW-0677">Repeat</keyword>
<evidence type="ECO:0000313" key="3">
    <source>
        <dbReference type="EMBL" id="KAK6161793.1"/>
    </source>
</evidence>
<dbReference type="Pfam" id="PF01535">
    <property type="entry name" value="PPR"/>
    <property type="match status" value="3"/>
</dbReference>
<evidence type="ECO:0000313" key="4">
    <source>
        <dbReference type="Proteomes" id="UP001318860"/>
    </source>
</evidence>
<feature type="repeat" description="PPR" evidence="2">
    <location>
        <begin position="222"/>
        <end position="256"/>
    </location>
</feature>
<evidence type="ECO:0008006" key="5">
    <source>
        <dbReference type="Google" id="ProtNLM"/>
    </source>
</evidence>
<dbReference type="Pfam" id="PF13041">
    <property type="entry name" value="PPR_2"/>
    <property type="match status" value="2"/>
</dbReference>
<gene>
    <name evidence="3" type="ORF">DH2020_005174</name>
</gene>
<dbReference type="InterPro" id="IPR011990">
    <property type="entry name" value="TPR-like_helical_dom_sf"/>
</dbReference>
<keyword evidence="4" id="KW-1185">Reference proteome</keyword>
<dbReference type="PANTHER" id="PTHR47926">
    <property type="entry name" value="PENTATRICOPEPTIDE REPEAT-CONTAINING PROTEIN"/>
    <property type="match status" value="1"/>
</dbReference>
<reference evidence="3 4" key="1">
    <citation type="journal article" date="2021" name="Comput. Struct. Biotechnol. J.">
        <title>De novo genome assembly of the potent medicinal plant Rehmannia glutinosa using nanopore technology.</title>
        <authorList>
            <person name="Ma L."/>
            <person name="Dong C."/>
            <person name="Song C."/>
            <person name="Wang X."/>
            <person name="Zheng X."/>
            <person name="Niu Y."/>
            <person name="Chen S."/>
            <person name="Feng W."/>
        </authorList>
    </citation>
    <scope>NUCLEOTIDE SEQUENCE [LARGE SCALE GENOMIC DNA]</scope>
    <source>
        <strain evidence="3">DH-2019</strain>
    </source>
</reference>
<proteinExistence type="predicted"/>
<evidence type="ECO:0000256" key="1">
    <source>
        <dbReference type="ARBA" id="ARBA00022737"/>
    </source>
</evidence>
<organism evidence="3 4">
    <name type="scientific">Rehmannia glutinosa</name>
    <name type="common">Chinese foxglove</name>
    <dbReference type="NCBI Taxonomy" id="99300"/>
    <lineage>
        <taxon>Eukaryota</taxon>
        <taxon>Viridiplantae</taxon>
        <taxon>Streptophyta</taxon>
        <taxon>Embryophyta</taxon>
        <taxon>Tracheophyta</taxon>
        <taxon>Spermatophyta</taxon>
        <taxon>Magnoliopsida</taxon>
        <taxon>eudicotyledons</taxon>
        <taxon>Gunneridae</taxon>
        <taxon>Pentapetalae</taxon>
        <taxon>asterids</taxon>
        <taxon>lamiids</taxon>
        <taxon>Lamiales</taxon>
        <taxon>Orobanchaceae</taxon>
        <taxon>Rehmannieae</taxon>
        <taxon>Rehmannia</taxon>
    </lineage>
</organism>
<dbReference type="Proteomes" id="UP001318860">
    <property type="component" value="Unassembled WGS sequence"/>
</dbReference>